<dbReference type="FunFam" id="1.10.8.60:FF:000014">
    <property type="entry name" value="DNA-binding transcriptional regulator NtrC"/>
    <property type="match status" value="1"/>
</dbReference>
<sequence>MSAQRILVVDDEDNARKAIATILNEEGYDVAEAADGAEALARVADFSPAVVLTDVRMPKMDGLSLLRAAREQGSDATFVMMTAFASVEMAVEAMKSGADNFLLKPLDADQVLVTLSKALEKRSLRQEAEALRDQVRTRVRRFHDIIGESPQLQGIYDVIRRAAATRATVLILGESGTGKELIAQALHQESPRRDKPFIRVHCAALSESLLESELFGHEKGAFTGAIARKEGRFELADGGTLFLDELGEISPTVQVKLLRVLQQRELERVGGTQTLKVDVRIVAATHRDLAAEVKAGRFREDLYYRLNVVSVTLPPLRERKSDIPALVNHFLEKYGDSYGKQVRGLAPGTLQALLAHDWPGNIRELENAIERSVVLTQGQELTTDDLPPVLRGPRPSGTSQGSLIPGATLAAIEREAILRTLEMVQGSTSRAAEVLGISVRKIQYRLKEYGAQSDGAPAPLDGDEPHGPDLAAES</sequence>
<evidence type="ECO:0000256" key="5">
    <source>
        <dbReference type="ARBA" id="ARBA00022840"/>
    </source>
</evidence>
<dbReference type="FunFam" id="3.40.50.2300:FF:000018">
    <property type="entry name" value="DNA-binding transcriptional regulator NtrC"/>
    <property type="match status" value="1"/>
</dbReference>
<comment type="caution">
    <text evidence="15">The sequence shown here is derived from an EMBL/GenBank/DDBJ whole genome shotgun (WGS) entry which is preliminary data.</text>
</comment>
<proteinExistence type="predicted"/>
<dbReference type="Pfam" id="PF25601">
    <property type="entry name" value="AAA_lid_14"/>
    <property type="match status" value="1"/>
</dbReference>
<evidence type="ECO:0000313" key="16">
    <source>
        <dbReference type="EMBL" id="SEU12953.1"/>
    </source>
</evidence>
<evidence type="ECO:0000256" key="2">
    <source>
        <dbReference type="ARBA" id="ARBA00022490"/>
    </source>
</evidence>
<dbReference type="GO" id="GO:0043565">
    <property type="term" value="F:sequence-specific DNA binding"/>
    <property type="evidence" value="ECO:0007669"/>
    <property type="project" value="InterPro"/>
</dbReference>
<dbReference type="SMART" id="SM00382">
    <property type="entry name" value="AAA"/>
    <property type="match status" value="1"/>
</dbReference>
<feature type="domain" description="Response regulatory" evidence="14">
    <location>
        <begin position="5"/>
        <end position="119"/>
    </location>
</feature>
<gene>
    <name evidence="15" type="ORF">MFU01_65170</name>
    <name evidence="16" type="ORF">SAMN05443572_105158</name>
</gene>
<keyword evidence="2" id="KW-0963">Cytoplasm</keyword>
<dbReference type="SMART" id="SM00448">
    <property type="entry name" value="REC"/>
    <property type="match status" value="1"/>
</dbReference>
<reference evidence="15 18" key="2">
    <citation type="submission" date="2019-07" db="EMBL/GenBank/DDBJ databases">
        <title>Whole genome shotgun sequence of Myxococcus fulvus NBRC 100333.</title>
        <authorList>
            <person name="Hosoyama A."/>
            <person name="Uohara A."/>
            <person name="Ohji S."/>
            <person name="Ichikawa N."/>
        </authorList>
    </citation>
    <scope>NUCLEOTIDE SEQUENCE [LARGE SCALE GENOMIC DNA]</scope>
    <source>
        <strain evidence="15 18">NBRC 100333</strain>
    </source>
</reference>
<evidence type="ECO:0000259" key="14">
    <source>
        <dbReference type="PROSITE" id="PS50110"/>
    </source>
</evidence>
<dbReference type="STRING" id="1334629.MFUL124B02_26095"/>
<dbReference type="PROSITE" id="PS00676">
    <property type="entry name" value="SIGMA54_INTERACT_2"/>
    <property type="match status" value="1"/>
</dbReference>
<dbReference type="Gene3D" id="3.40.50.300">
    <property type="entry name" value="P-loop containing nucleotide triphosphate hydrolases"/>
    <property type="match status" value="1"/>
</dbReference>
<name>A0A511TBC1_MYXFU</name>
<dbReference type="InterPro" id="IPR058031">
    <property type="entry name" value="AAA_lid_NorR"/>
</dbReference>
<dbReference type="InterPro" id="IPR009057">
    <property type="entry name" value="Homeodomain-like_sf"/>
</dbReference>
<dbReference type="Gene3D" id="3.40.50.2300">
    <property type="match status" value="1"/>
</dbReference>
<dbReference type="Gene3D" id="1.10.10.60">
    <property type="entry name" value="Homeodomain-like"/>
    <property type="match status" value="1"/>
</dbReference>
<feature type="region of interest" description="Disordered" evidence="12">
    <location>
        <begin position="384"/>
        <end position="403"/>
    </location>
</feature>
<dbReference type="InterPro" id="IPR003593">
    <property type="entry name" value="AAA+_ATPase"/>
</dbReference>
<dbReference type="OrthoDB" id="9814761at2"/>
<keyword evidence="17" id="KW-1185">Reference proteome</keyword>
<dbReference type="InterPro" id="IPR002078">
    <property type="entry name" value="Sigma_54_int"/>
</dbReference>
<evidence type="ECO:0000259" key="13">
    <source>
        <dbReference type="PROSITE" id="PS50045"/>
    </source>
</evidence>
<dbReference type="Pfam" id="PF02954">
    <property type="entry name" value="HTH_8"/>
    <property type="match status" value="1"/>
</dbReference>
<evidence type="ECO:0000256" key="3">
    <source>
        <dbReference type="ARBA" id="ARBA00022553"/>
    </source>
</evidence>
<feature type="modified residue" description="4-aspartylphosphate" evidence="11">
    <location>
        <position position="54"/>
    </location>
</feature>
<dbReference type="Pfam" id="PF00158">
    <property type="entry name" value="Sigma54_activat"/>
    <property type="match status" value="1"/>
</dbReference>
<evidence type="ECO:0000256" key="11">
    <source>
        <dbReference type="PROSITE-ProRule" id="PRU00169"/>
    </source>
</evidence>
<dbReference type="SUPFAM" id="SSF52172">
    <property type="entry name" value="CheY-like"/>
    <property type="match status" value="1"/>
</dbReference>
<dbReference type="InterPro" id="IPR025943">
    <property type="entry name" value="Sigma_54_int_dom_ATP-bd_2"/>
</dbReference>
<evidence type="ECO:0000256" key="10">
    <source>
        <dbReference type="ARBA" id="ARBA00023163"/>
    </source>
</evidence>
<evidence type="ECO:0000256" key="9">
    <source>
        <dbReference type="ARBA" id="ARBA00023159"/>
    </source>
</evidence>
<dbReference type="InterPro" id="IPR025944">
    <property type="entry name" value="Sigma_54_int_dom_CS"/>
</dbReference>
<protein>
    <submittedName>
        <fullName evidence="15">Acetoacetate metabolism regulatory protein AtoC</fullName>
    </submittedName>
    <submittedName>
        <fullName evidence="16">Two component, sigma54 specific, transcriptional regulator, Fis family</fullName>
    </submittedName>
</protein>
<keyword evidence="7" id="KW-0805">Transcription regulation</keyword>
<evidence type="ECO:0000256" key="4">
    <source>
        <dbReference type="ARBA" id="ARBA00022741"/>
    </source>
</evidence>
<dbReference type="CDD" id="cd00009">
    <property type="entry name" value="AAA"/>
    <property type="match status" value="1"/>
</dbReference>
<comment type="subcellular location">
    <subcellularLocation>
        <location evidence="1">Cytoplasm</location>
    </subcellularLocation>
</comment>
<evidence type="ECO:0000256" key="8">
    <source>
        <dbReference type="ARBA" id="ARBA00023125"/>
    </source>
</evidence>
<dbReference type="Gene3D" id="1.10.8.60">
    <property type="match status" value="1"/>
</dbReference>
<dbReference type="PROSITE" id="PS50045">
    <property type="entry name" value="SIGMA54_INTERACT_4"/>
    <property type="match status" value="1"/>
</dbReference>
<evidence type="ECO:0000313" key="15">
    <source>
        <dbReference type="EMBL" id="GEN11480.1"/>
    </source>
</evidence>
<dbReference type="Proteomes" id="UP000183760">
    <property type="component" value="Unassembled WGS sequence"/>
</dbReference>
<dbReference type="GO" id="GO:0005524">
    <property type="term" value="F:ATP binding"/>
    <property type="evidence" value="ECO:0007669"/>
    <property type="project" value="UniProtKB-KW"/>
</dbReference>
<keyword evidence="9" id="KW-0010">Activator</keyword>
<evidence type="ECO:0000313" key="18">
    <source>
        <dbReference type="Proteomes" id="UP000321514"/>
    </source>
</evidence>
<dbReference type="GO" id="GO:0006355">
    <property type="term" value="P:regulation of DNA-templated transcription"/>
    <property type="evidence" value="ECO:0007669"/>
    <property type="project" value="InterPro"/>
</dbReference>
<evidence type="ECO:0000313" key="17">
    <source>
        <dbReference type="Proteomes" id="UP000183760"/>
    </source>
</evidence>
<keyword evidence="5" id="KW-0067">ATP-binding</keyword>
<dbReference type="FunFam" id="3.40.50.300:FF:000006">
    <property type="entry name" value="DNA-binding transcriptional regulator NtrC"/>
    <property type="match status" value="1"/>
</dbReference>
<keyword evidence="10" id="KW-0804">Transcription</keyword>
<feature type="region of interest" description="Disordered" evidence="12">
    <location>
        <begin position="450"/>
        <end position="474"/>
    </location>
</feature>
<dbReference type="InterPro" id="IPR002197">
    <property type="entry name" value="HTH_Fis"/>
</dbReference>
<keyword evidence="6" id="KW-0902">Two-component regulatory system</keyword>
<dbReference type="Proteomes" id="UP000321514">
    <property type="component" value="Unassembled WGS sequence"/>
</dbReference>
<dbReference type="GO" id="GO:0005737">
    <property type="term" value="C:cytoplasm"/>
    <property type="evidence" value="ECO:0007669"/>
    <property type="project" value="UniProtKB-SubCell"/>
</dbReference>
<keyword evidence="8" id="KW-0238">DNA-binding</keyword>
<reference evidence="16 17" key="1">
    <citation type="submission" date="2016-10" db="EMBL/GenBank/DDBJ databases">
        <authorList>
            <person name="Varghese N."/>
            <person name="Submissions S."/>
        </authorList>
    </citation>
    <scope>NUCLEOTIDE SEQUENCE [LARGE SCALE GENOMIC DNA]</scope>
    <source>
        <strain evidence="16 17">DSM 16525</strain>
    </source>
</reference>
<dbReference type="GO" id="GO:0000160">
    <property type="term" value="P:phosphorelay signal transduction system"/>
    <property type="evidence" value="ECO:0007669"/>
    <property type="project" value="UniProtKB-KW"/>
</dbReference>
<keyword evidence="4" id="KW-0547">Nucleotide-binding</keyword>
<dbReference type="Pfam" id="PF00072">
    <property type="entry name" value="Response_reg"/>
    <property type="match status" value="1"/>
</dbReference>
<feature type="domain" description="Sigma-54 factor interaction" evidence="13">
    <location>
        <begin position="145"/>
        <end position="374"/>
    </location>
</feature>
<keyword evidence="3 11" id="KW-0597">Phosphoprotein</keyword>
<accession>A0A511TBC1</accession>
<dbReference type="InterPro" id="IPR025662">
    <property type="entry name" value="Sigma_54_int_dom_ATP-bd_1"/>
</dbReference>
<evidence type="ECO:0000256" key="6">
    <source>
        <dbReference type="ARBA" id="ARBA00023012"/>
    </source>
</evidence>
<dbReference type="InterPro" id="IPR001789">
    <property type="entry name" value="Sig_transdc_resp-reg_receiver"/>
</dbReference>
<dbReference type="EMBL" id="BJXR01000048">
    <property type="protein sequence ID" value="GEN11480.1"/>
    <property type="molecule type" value="Genomic_DNA"/>
</dbReference>
<dbReference type="PROSITE" id="PS00675">
    <property type="entry name" value="SIGMA54_INTERACT_1"/>
    <property type="match status" value="1"/>
</dbReference>
<dbReference type="EMBL" id="FOIB01000005">
    <property type="protein sequence ID" value="SEU12953.1"/>
    <property type="molecule type" value="Genomic_DNA"/>
</dbReference>
<dbReference type="SUPFAM" id="SSF46689">
    <property type="entry name" value="Homeodomain-like"/>
    <property type="match status" value="1"/>
</dbReference>
<evidence type="ECO:0000256" key="7">
    <source>
        <dbReference type="ARBA" id="ARBA00023015"/>
    </source>
</evidence>
<evidence type="ECO:0000256" key="12">
    <source>
        <dbReference type="SAM" id="MobiDB-lite"/>
    </source>
</evidence>
<dbReference type="PROSITE" id="PS50110">
    <property type="entry name" value="RESPONSE_REGULATORY"/>
    <property type="match status" value="1"/>
</dbReference>
<evidence type="ECO:0000256" key="1">
    <source>
        <dbReference type="ARBA" id="ARBA00004496"/>
    </source>
</evidence>
<dbReference type="InterPro" id="IPR011006">
    <property type="entry name" value="CheY-like_superfamily"/>
</dbReference>
<organism evidence="15 18">
    <name type="scientific">Myxococcus fulvus</name>
    <dbReference type="NCBI Taxonomy" id="33"/>
    <lineage>
        <taxon>Bacteria</taxon>
        <taxon>Pseudomonadati</taxon>
        <taxon>Myxococcota</taxon>
        <taxon>Myxococcia</taxon>
        <taxon>Myxococcales</taxon>
        <taxon>Cystobacterineae</taxon>
        <taxon>Myxococcaceae</taxon>
        <taxon>Myxococcus</taxon>
    </lineage>
</organism>
<dbReference type="RefSeq" id="WP_046714441.1">
    <property type="nucleotide sequence ID" value="NZ_BJXR01000048.1"/>
</dbReference>
<dbReference type="InterPro" id="IPR027417">
    <property type="entry name" value="P-loop_NTPase"/>
</dbReference>
<dbReference type="PANTHER" id="PTHR32071:SF113">
    <property type="entry name" value="ALGINATE BIOSYNTHESIS TRANSCRIPTIONAL REGULATORY PROTEIN ALGB"/>
    <property type="match status" value="1"/>
</dbReference>
<dbReference type="AlphaFoldDB" id="A0A511TBC1"/>
<dbReference type="SUPFAM" id="SSF52540">
    <property type="entry name" value="P-loop containing nucleoside triphosphate hydrolases"/>
    <property type="match status" value="1"/>
</dbReference>
<dbReference type="PANTHER" id="PTHR32071">
    <property type="entry name" value="TRANSCRIPTIONAL REGULATORY PROTEIN"/>
    <property type="match status" value="1"/>
</dbReference>
<dbReference type="PRINTS" id="PR01590">
    <property type="entry name" value="HTHFIS"/>
</dbReference>
<dbReference type="PROSITE" id="PS00688">
    <property type="entry name" value="SIGMA54_INTERACT_3"/>
    <property type="match status" value="1"/>
</dbReference>